<dbReference type="CDD" id="cd01833">
    <property type="entry name" value="XynB_like"/>
    <property type="match status" value="1"/>
</dbReference>
<name>N1PR46_DOTSN</name>
<dbReference type="eggNOG" id="ENOG502SIJX">
    <property type="taxonomic scope" value="Eukaryota"/>
</dbReference>
<gene>
    <name evidence="2" type="ORF">DOTSEDRAFT_52275</name>
</gene>
<reference evidence="2 3" key="2">
    <citation type="journal article" date="2012" name="PLoS Pathog.">
        <title>Diverse lifestyles and strategies of plant pathogenesis encoded in the genomes of eighteen Dothideomycetes fungi.</title>
        <authorList>
            <person name="Ohm R.A."/>
            <person name="Feau N."/>
            <person name="Henrissat B."/>
            <person name="Schoch C.L."/>
            <person name="Horwitz B.A."/>
            <person name="Barry K.W."/>
            <person name="Condon B.J."/>
            <person name="Copeland A.C."/>
            <person name="Dhillon B."/>
            <person name="Glaser F."/>
            <person name="Hesse C.N."/>
            <person name="Kosti I."/>
            <person name="LaButti K."/>
            <person name="Lindquist E.A."/>
            <person name="Lucas S."/>
            <person name="Salamov A.A."/>
            <person name="Bradshaw R.E."/>
            <person name="Ciuffetti L."/>
            <person name="Hamelin R.C."/>
            <person name="Kema G.H.J."/>
            <person name="Lawrence C."/>
            <person name="Scott J.A."/>
            <person name="Spatafora J.W."/>
            <person name="Turgeon B.G."/>
            <person name="de Wit P.J.G.M."/>
            <person name="Zhong S."/>
            <person name="Goodwin S.B."/>
            <person name="Grigoriev I.V."/>
        </authorList>
    </citation>
    <scope>NUCLEOTIDE SEQUENCE [LARGE SCALE GENOMIC DNA]</scope>
    <source>
        <strain evidence="3">NZE10 / CBS 128990</strain>
    </source>
</reference>
<sequence length="315" mass="34505">MDDFMQKPLRLLHYDDSQTEWVLLRFSAIVRNRVTHVLLCSTLLLVAIATFSFTNPWAKTQSAAVESALPAISSSKISILPLGDSITQGQGSTHLNGYRGPLKASLDDLRLESVFIGSQRAGDMANNEHEGYPGLIINHILMRIQMDSILSHRPDVVLLHAGTNDMAHDASRQYWKGASARLEILLDDILRVVPNATVMVAQIMQASLEGFKERIDEYNVAIPGLVAARAQAGAKIMDVDMSNIGAGGTHLVDGAHPDDTGYAMMADVWLAGLKSATQKGWIGWPQAIDPENDSIEEAFEHWQESHNSDETLPQG</sequence>
<dbReference type="InterPro" id="IPR036514">
    <property type="entry name" value="SGNH_hydro_sf"/>
</dbReference>
<dbReference type="GO" id="GO:0004622">
    <property type="term" value="F:phosphatidylcholine lysophospholipase activity"/>
    <property type="evidence" value="ECO:0007669"/>
    <property type="project" value="TreeGrafter"/>
</dbReference>
<protein>
    <submittedName>
        <fullName evidence="2">Carbohydrate esterase family 3 protein</fullName>
    </submittedName>
</protein>
<organism evidence="2 3">
    <name type="scientific">Dothistroma septosporum (strain NZE10 / CBS 128990)</name>
    <name type="common">Red band needle blight fungus</name>
    <name type="synonym">Mycosphaerella pini</name>
    <dbReference type="NCBI Taxonomy" id="675120"/>
    <lineage>
        <taxon>Eukaryota</taxon>
        <taxon>Fungi</taxon>
        <taxon>Dikarya</taxon>
        <taxon>Ascomycota</taxon>
        <taxon>Pezizomycotina</taxon>
        <taxon>Dothideomycetes</taxon>
        <taxon>Dothideomycetidae</taxon>
        <taxon>Mycosphaerellales</taxon>
        <taxon>Mycosphaerellaceae</taxon>
        <taxon>Dothistroma</taxon>
    </lineage>
</organism>
<proteinExistence type="predicted"/>
<dbReference type="SUPFAM" id="SSF52266">
    <property type="entry name" value="SGNH hydrolase"/>
    <property type="match status" value="1"/>
</dbReference>
<reference evidence="3" key="1">
    <citation type="journal article" date="2012" name="PLoS Genet.">
        <title>The genomes of the fungal plant pathogens Cladosporium fulvum and Dothistroma septosporum reveal adaptation to different hosts and lifestyles but also signatures of common ancestry.</title>
        <authorList>
            <person name="de Wit P.J.G.M."/>
            <person name="van der Burgt A."/>
            <person name="Oekmen B."/>
            <person name="Stergiopoulos I."/>
            <person name="Abd-Elsalam K.A."/>
            <person name="Aerts A.L."/>
            <person name="Bahkali A.H."/>
            <person name="Beenen H.G."/>
            <person name="Chettri P."/>
            <person name="Cox M.P."/>
            <person name="Datema E."/>
            <person name="de Vries R.P."/>
            <person name="Dhillon B."/>
            <person name="Ganley A.R."/>
            <person name="Griffiths S.A."/>
            <person name="Guo Y."/>
            <person name="Hamelin R.C."/>
            <person name="Henrissat B."/>
            <person name="Kabir M.S."/>
            <person name="Jashni M.K."/>
            <person name="Kema G."/>
            <person name="Klaubauf S."/>
            <person name="Lapidus A."/>
            <person name="Levasseur A."/>
            <person name="Lindquist E."/>
            <person name="Mehrabi R."/>
            <person name="Ohm R.A."/>
            <person name="Owen T.J."/>
            <person name="Salamov A."/>
            <person name="Schwelm A."/>
            <person name="Schijlen E."/>
            <person name="Sun H."/>
            <person name="van den Burg H.A."/>
            <person name="van Ham R.C.H.J."/>
            <person name="Zhang S."/>
            <person name="Goodwin S.B."/>
            <person name="Grigoriev I.V."/>
            <person name="Collemare J."/>
            <person name="Bradshaw R.E."/>
        </authorList>
    </citation>
    <scope>NUCLEOTIDE SEQUENCE [LARGE SCALE GENOMIC DNA]</scope>
    <source>
        <strain evidence="3">NZE10 / CBS 128990</strain>
    </source>
</reference>
<evidence type="ECO:0000259" key="1">
    <source>
        <dbReference type="Pfam" id="PF13472"/>
    </source>
</evidence>
<feature type="domain" description="SGNH hydrolase-type esterase" evidence="1">
    <location>
        <begin position="82"/>
        <end position="263"/>
    </location>
</feature>
<dbReference type="AlphaFoldDB" id="N1PR46"/>
<dbReference type="EMBL" id="KB446538">
    <property type="protein sequence ID" value="EME44835.1"/>
    <property type="molecule type" value="Genomic_DNA"/>
</dbReference>
<dbReference type="Gene3D" id="3.40.50.1110">
    <property type="entry name" value="SGNH hydrolase"/>
    <property type="match status" value="1"/>
</dbReference>
<dbReference type="Pfam" id="PF13472">
    <property type="entry name" value="Lipase_GDSL_2"/>
    <property type="match status" value="1"/>
</dbReference>
<dbReference type="PANTHER" id="PTHR30383">
    <property type="entry name" value="THIOESTERASE 1/PROTEASE 1/LYSOPHOSPHOLIPASE L1"/>
    <property type="match status" value="1"/>
</dbReference>
<dbReference type="HOGENOM" id="CLU_044083_3_1_1"/>
<keyword evidence="3" id="KW-1185">Reference proteome</keyword>
<evidence type="ECO:0000313" key="2">
    <source>
        <dbReference type="EMBL" id="EME44835.1"/>
    </source>
</evidence>
<evidence type="ECO:0000313" key="3">
    <source>
        <dbReference type="Proteomes" id="UP000016933"/>
    </source>
</evidence>
<dbReference type="InterPro" id="IPR051532">
    <property type="entry name" value="Ester_Hydrolysis_Enzymes"/>
</dbReference>
<dbReference type="Proteomes" id="UP000016933">
    <property type="component" value="Unassembled WGS sequence"/>
</dbReference>
<dbReference type="OrthoDB" id="3915838at2759"/>
<dbReference type="STRING" id="675120.N1PR46"/>
<accession>N1PR46</accession>
<dbReference type="InterPro" id="IPR013830">
    <property type="entry name" value="SGNH_hydro"/>
</dbReference>
<dbReference type="PANTHER" id="PTHR30383:SF5">
    <property type="entry name" value="SGNH HYDROLASE-TYPE ESTERASE DOMAIN-CONTAINING PROTEIN"/>
    <property type="match status" value="1"/>
</dbReference>
<dbReference type="OMA" id="QVPMKAR"/>